<dbReference type="AlphaFoldDB" id="A0A0E9QNR8"/>
<sequence length="21" mass="2250">MLLGGETGPGKRVTIKVFCQD</sequence>
<dbReference type="EMBL" id="GBXM01090642">
    <property type="protein sequence ID" value="JAH17935.1"/>
    <property type="molecule type" value="Transcribed_RNA"/>
</dbReference>
<organism evidence="1">
    <name type="scientific">Anguilla anguilla</name>
    <name type="common">European freshwater eel</name>
    <name type="synonym">Muraena anguilla</name>
    <dbReference type="NCBI Taxonomy" id="7936"/>
    <lineage>
        <taxon>Eukaryota</taxon>
        <taxon>Metazoa</taxon>
        <taxon>Chordata</taxon>
        <taxon>Craniata</taxon>
        <taxon>Vertebrata</taxon>
        <taxon>Euteleostomi</taxon>
        <taxon>Actinopterygii</taxon>
        <taxon>Neopterygii</taxon>
        <taxon>Teleostei</taxon>
        <taxon>Anguilliformes</taxon>
        <taxon>Anguillidae</taxon>
        <taxon>Anguilla</taxon>
    </lineage>
</organism>
<name>A0A0E9QNR8_ANGAN</name>
<protein>
    <submittedName>
        <fullName evidence="1">Uncharacterized protein</fullName>
    </submittedName>
</protein>
<evidence type="ECO:0000313" key="1">
    <source>
        <dbReference type="EMBL" id="JAH17935.1"/>
    </source>
</evidence>
<reference evidence="1" key="1">
    <citation type="submission" date="2014-11" db="EMBL/GenBank/DDBJ databases">
        <authorList>
            <person name="Amaro Gonzalez C."/>
        </authorList>
    </citation>
    <scope>NUCLEOTIDE SEQUENCE</scope>
</reference>
<reference evidence="1" key="2">
    <citation type="journal article" date="2015" name="Fish Shellfish Immunol.">
        <title>Early steps in the European eel (Anguilla anguilla)-Vibrio vulnificus interaction in the gills: Role of the RtxA13 toxin.</title>
        <authorList>
            <person name="Callol A."/>
            <person name="Pajuelo D."/>
            <person name="Ebbesson L."/>
            <person name="Teles M."/>
            <person name="MacKenzie S."/>
            <person name="Amaro C."/>
        </authorList>
    </citation>
    <scope>NUCLEOTIDE SEQUENCE</scope>
</reference>
<proteinExistence type="predicted"/>
<accession>A0A0E9QNR8</accession>